<dbReference type="Gene3D" id="2.60.40.10">
    <property type="entry name" value="Immunoglobulins"/>
    <property type="match status" value="1"/>
</dbReference>
<gene>
    <name evidence="15" type="ORF">HXX76_009800</name>
</gene>
<evidence type="ECO:0000313" key="15">
    <source>
        <dbReference type="EMBL" id="KAG2430825.1"/>
    </source>
</evidence>
<dbReference type="SUPFAM" id="SSF52047">
    <property type="entry name" value="RNI-like"/>
    <property type="match status" value="2"/>
</dbReference>
<feature type="region of interest" description="Disordered" evidence="12">
    <location>
        <begin position="4119"/>
        <end position="4167"/>
    </location>
</feature>
<comment type="subcellular location">
    <subcellularLocation>
        <location evidence="3">Cytoplasm</location>
        <location evidence="3">Cytoskeleton</location>
        <location evidence="3">Cilium axoneme</location>
    </subcellularLocation>
    <subcellularLocation>
        <location evidence="1">Membrane</location>
        <topology evidence="1">Multi-pass membrane protein</topology>
    </subcellularLocation>
    <subcellularLocation>
        <location evidence="2">Membrane</location>
        <topology evidence="2">Single-pass membrane protein</topology>
    </subcellularLocation>
</comment>
<evidence type="ECO:0000256" key="9">
    <source>
        <dbReference type="ARBA" id="ARBA00023136"/>
    </source>
</evidence>
<feature type="region of interest" description="Disordered" evidence="12">
    <location>
        <begin position="2473"/>
        <end position="2600"/>
    </location>
</feature>
<keyword evidence="16" id="KW-1185">Reference proteome</keyword>
<dbReference type="Proteomes" id="UP000650467">
    <property type="component" value="Unassembled WGS sequence"/>
</dbReference>
<feature type="transmembrane region" description="Helical" evidence="13">
    <location>
        <begin position="3408"/>
        <end position="3428"/>
    </location>
</feature>
<feature type="region of interest" description="Disordered" evidence="12">
    <location>
        <begin position="4414"/>
        <end position="4491"/>
    </location>
</feature>
<keyword evidence="9 13" id="KW-0472">Membrane</keyword>
<feature type="compositionally biased region" description="Low complexity" evidence="12">
    <location>
        <begin position="4254"/>
        <end position="4263"/>
    </location>
</feature>
<feature type="compositionally biased region" description="Acidic residues" evidence="12">
    <location>
        <begin position="4428"/>
        <end position="4442"/>
    </location>
</feature>
<evidence type="ECO:0000256" key="6">
    <source>
        <dbReference type="ARBA" id="ARBA00022729"/>
    </source>
</evidence>
<evidence type="ECO:0000256" key="13">
    <source>
        <dbReference type="SAM" id="Phobius"/>
    </source>
</evidence>
<comment type="caution">
    <text evidence="15">The sequence shown here is derived from an EMBL/GenBank/DDBJ whole genome shotgun (WGS) entry which is preliminary data.</text>
</comment>
<feature type="compositionally biased region" description="Gly residues" evidence="12">
    <location>
        <begin position="2580"/>
        <end position="2589"/>
    </location>
</feature>
<dbReference type="GO" id="GO:0016020">
    <property type="term" value="C:membrane"/>
    <property type="evidence" value="ECO:0007669"/>
    <property type="project" value="UniProtKB-SubCell"/>
</dbReference>
<keyword evidence="11" id="KW-0325">Glycoprotein</keyword>
<feature type="region of interest" description="Disordered" evidence="12">
    <location>
        <begin position="2933"/>
        <end position="2957"/>
    </location>
</feature>
<feature type="compositionally biased region" description="Basic residues" evidence="12">
    <location>
        <begin position="2668"/>
        <end position="2679"/>
    </location>
</feature>
<dbReference type="InterPro" id="IPR013783">
    <property type="entry name" value="Ig-like_fold"/>
</dbReference>
<dbReference type="InterPro" id="IPR032675">
    <property type="entry name" value="LRR_dom_sf"/>
</dbReference>
<feature type="region of interest" description="Disordered" evidence="12">
    <location>
        <begin position="2754"/>
        <end position="2773"/>
    </location>
</feature>
<accession>A0A835VWU9</accession>
<dbReference type="SUPFAM" id="SSF52058">
    <property type="entry name" value="L domain-like"/>
    <property type="match status" value="2"/>
</dbReference>
<feature type="domain" description="Polycystin cation channel PKD1/PKD2" evidence="14">
    <location>
        <begin position="3403"/>
        <end position="3548"/>
    </location>
</feature>
<feature type="region of interest" description="Disordered" evidence="12">
    <location>
        <begin position="1951"/>
        <end position="1985"/>
    </location>
</feature>
<evidence type="ECO:0000256" key="5">
    <source>
        <dbReference type="ARBA" id="ARBA00022692"/>
    </source>
</evidence>
<keyword evidence="4" id="KW-0433">Leucine-rich repeat</keyword>
<protein>
    <recommendedName>
        <fullName evidence="14">Polycystin cation channel PKD1/PKD2 domain-containing protein</fullName>
    </recommendedName>
</protein>
<feature type="region of interest" description="Disordered" evidence="12">
    <location>
        <begin position="1766"/>
        <end position="1803"/>
    </location>
</feature>
<keyword evidence="5 13" id="KW-0812">Transmembrane</keyword>
<evidence type="ECO:0000256" key="3">
    <source>
        <dbReference type="ARBA" id="ARBA00004430"/>
    </source>
</evidence>
<evidence type="ECO:0000313" key="16">
    <source>
        <dbReference type="Proteomes" id="UP000650467"/>
    </source>
</evidence>
<keyword evidence="8 13" id="KW-1133">Transmembrane helix</keyword>
<evidence type="ECO:0000256" key="7">
    <source>
        <dbReference type="ARBA" id="ARBA00022737"/>
    </source>
</evidence>
<proteinExistence type="predicted"/>
<evidence type="ECO:0000256" key="2">
    <source>
        <dbReference type="ARBA" id="ARBA00004167"/>
    </source>
</evidence>
<dbReference type="OrthoDB" id="542249at2759"/>
<dbReference type="InterPro" id="IPR001611">
    <property type="entry name" value="Leu-rich_rpt"/>
</dbReference>
<feature type="transmembrane region" description="Helical" evidence="13">
    <location>
        <begin position="3518"/>
        <end position="3548"/>
    </location>
</feature>
<evidence type="ECO:0000256" key="12">
    <source>
        <dbReference type="SAM" id="MobiDB-lite"/>
    </source>
</evidence>
<feature type="compositionally biased region" description="Polar residues" evidence="12">
    <location>
        <begin position="2546"/>
        <end position="2557"/>
    </location>
</feature>
<evidence type="ECO:0000256" key="1">
    <source>
        <dbReference type="ARBA" id="ARBA00004141"/>
    </source>
</evidence>
<feature type="region of interest" description="Disordered" evidence="12">
    <location>
        <begin position="4542"/>
        <end position="4583"/>
    </location>
</feature>
<dbReference type="GO" id="GO:0005930">
    <property type="term" value="C:axoneme"/>
    <property type="evidence" value="ECO:0007669"/>
    <property type="project" value="UniProtKB-SubCell"/>
</dbReference>
<feature type="compositionally biased region" description="Low complexity" evidence="12">
    <location>
        <begin position="1766"/>
        <end position="1794"/>
    </location>
</feature>
<dbReference type="Gene3D" id="3.80.10.10">
    <property type="entry name" value="Ribonuclease Inhibitor"/>
    <property type="match status" value="5"/>
</dbReference>
<feature type="compositionally biased region" description="Pro residues" evidence="12">
    <location>
        <begin position="2478"/>
        <end position="2519"/>
    </location>
</feature>
<feature type="transmembrane region" description="Helical" evidence="13">
    <location>
        <begin position="3276"/>
        <end position="3298"/>
    </location>
</feature>
<name>A0A835VWU9_CHLIN</name>
<feature type="region of interest" description="Disordered" evidence="12">
    <location>
        <begin position="3869"/>
        <end position="3898"/>
    </location>
</feature>
<dbReference type="EMBL" id="JAEHOC010000026">
    <property type="protein sequence ID" value="KAG2430825.1"/>
    <property type="molecule type" value="Genomic_DNA"/>
</dbReference>
<dbReference type="Pfam" id="PF00560">
    <property type="entry name" value="LRR_1"/>
    <property type="match status" value="1"/>
</dbReference>
<evidence type="ECO:0000256" key="10">
    <source>
        <dbReference type="ARBA" id="ARBA00023170"/>
    </source>
</evidence>
<keyword evidence="7" id="KW-0677">Repeat</keyword>
<reference evidence="15" key="1">
    <citation type="journal article" date="2020" name="bioRxiv">
        <title>Comparative genomics of Chlamydomonas.</title>
        <authorList>
            <person name="Craig R.J."/>
            <person name="Hasan A.R."/>
            <person name="Ness R.W."/>
            <person name="Keightley P.D."/>
        </authorList>
    </citation>
    <scope>NUCLEOTIDE SEQUENCE</scope>
    <source>
        <strain evidence="15">SAG 7.73</strain>
    </source>
</reference>
<feature type="transmembrane region" description="Helical" evidence="13">
    <location>
        <begin position="3235"/>
        <end position="3256"/>
    </location>
</feature>
<keyword evidence="6" id="KW-0732">Signal</keyword>
<evidence type="ECO:0000256" key="8">
    <source>
        <dbReference type="ARBA" id="ARBA00022989"/>
    </source>
</evidence>
<feature type="compositionally biased region" description="Low complexity" evidence="12">
    <location>
        <begin position="2756"/>
        <end position="2773"/>
    </location>
</feature>
<feature type="region of interest" description="Disordered" evidence="12">
    <location>
        <begin position="2663"/>
        <end position="2691"/>
    </location>
</feature>
<evidence type="ECO:0000256" key="11">
    <source>
        <dbReference type="ARBA" id="ARBA00023180"/>
    </source>
</evidence>
<feature type="transmembrane region" description="Helical" evidence="13">
    <location>
        <begin position="3449"/>
        <end position="3470"/>
    </location>
</feature>
<dbReference type="Pfam" id="PF08016">
    <property type="entry name" value="PKD_channel"/>
    <property type="match status" value="1"/>
</dbReference>
<evidence type="ECO:0000256" key="4">
    <source>
        <dbReference type="ARBA" id="ARBA00022614"/>
    </source>
</evidence>
<dbReference type="InterPro" id="IPR013122">
    <property type="entry name" value="PKD1_2_channel"/>
</dbReference>
<feature type="region of interest" description="Disordered" evidence="12">
    <location>
        <begin position="4212"/>
        <end position="4329"/>
    </location>
</feature>
<feature type="region of interest" description="Disordered" evidence="12">
    <location>
        <begin position="3932"/>
        <end position="3977"/>
    </location>
</feature>
<sequence>MAWAAPGPYLTSLTSITGLKVLNLAHNQFANDLPPTLPTSLVHIDFTNNFMYGTIPTNWATLTALTTLQLASNTFSGGAAALPAALGSSLRALRNLDVSDNAWNATLPDAWCFTGGAAGSMTSLEVLKCNFCGLGAGSGSPLPRMNYCTNLRQLQLIDKNCSTLAPLLLPNCSAALGSQPPPPGECESLPPLYRDLPTPTLRRGLTEAVPHGNGINAGPDVQPLLDLKASILASSRTNASSSNSSLVSELFNSWDASVEPCSTPTCVPCRLKGDSICIPPCGLSYATWANLTGNASAYNGTAYAGATTCNYMYVSCESGRVVGVHLNLTSDTEAPALAAAPPLLGCTGLPVSVSSMTALKYLDLGSVSLSGAMPPEYSTLSNLRNLTLTCGTTSAGGGTGSLAGPIPAEWGTAMRKLEHLMLHMNTTGSSGLPTGWLGGSLTSLRSLCLSGAGSSTLQLNDVRSAAAASATTLTRLDLSGSAVGGLMTSLAFVSGLSGLKILRLSYTSSVNGTIPDVWQNGTFTLAELRFTSVPGVTGALPSWLPGRMANASLLQLSDCGFSGTLPASWATGGYTSAAFDTLDLSGNQLTGDWQTYNSSYAPSLTLLDIRNNTCTCGAPAPAGTWLATSGTAGTLSLLTLGSFAAACPDTPCADYADEVQSALLDLKYAIANATGAAEPDVIATFDTWLPTVRPCGNVTANGGTCVLCPRGEACGVPVNASSHSCGYRYVTCAGGAVTGIYLSHTLTNDTAPSTLTGGSQFLIGAPDGYPASLSVLTGLQELALDDVRPASPSATPFQAAWSSLVALRRLRLEVGAANALPAQWSSLTRLVALRLYGAASAASSLPAVWSTWTGLTSFEMQSKPAAGSMGYVSGWVFSAGATLPPAWSAWTGVQVFRLDGTSGLTGDIPPAWGGAWTALRELSLSYNPGMATSAASLAALLPPAAAPTSQLASLSLAHTPAGSDTLADIPLASMTALSSLRLSGRGYSGSIPDAWAAAADVPNSTVTAAGAVTIGSGPVMAALSVLDLSNNQLGLTIPGWLNGLFPRNLPAGLAVLSLDANQLTGSLPADWATNGGQASFAALSISNTHVTGFLPPEWGRLVWGTARLQLCCNHHVGGSWNGLQGPIPGAWAAYGLAVNGAGGTSYSGSLLSQLDLSGNDCTCDAALPAGSWLDAKVSAGQLAYNYTGSFPGGSASLPAVLFDPQFNPSVSFTATLPAMSAATYPGAVANLVKDYRAIITRSASLPSIEYVVAAAAVAASAGSAGDPEVVSLTTLPGLFPNQTALDAFVFRLRHLPAAALSAPAAFPAFNASNALVTDISCSVATPSLMDSALLLEDGGAAAATAVVVAVVNVDLSGAGAEVAALAAASGFNLSALAAADTTPPTISVEGGTVSLVSASATSPYLDPPAVASDALDGVGRLDLVATHRLCRLPPAGLAGLAMASEEPGDLDLTASGLECGAALLPYINVSTPNGAGEVWLTTWGAVNSRGIPAAPRYHVTLVTDPCTAADEVWCAAFGRCSVGRQCVPAPLAALFSMMSSSLDAAAFKSSASAYSSTDAQVDSIGDSAGVGGGDDDGAALAILAGGGSTTGQPVLNSDSVSDVSAAGSSGRTAVAAPRDTAPPRIILLGSGRPGVSPAGEPVMLHELAYGSGDWADPGATATDVDAYGVTVDVTSAIRRYGAARVDTASATPPDAAYGFAVQYTVEDAAGNAAVPAWRLDGGRQCTVNGVCAFGSQAASLFGAASVTAALSGGATVSTALTTGGATTNGASSPYGSTSNITTSSSSPATTGSTDSGDDGLPYEAASVAGGPRLALRGPRYVEVAQYGLFDRCASSASFRAMDCDAGATAWDARDGRLDALVRVCGSAPLRPPAGATPVPFLIACGISTATPGAYNITYTVTNLRGVNGSTWRQLTVRAACLPGEALCPDRVTCTSGSVVCPASVRLTNTTAAASTSSSTSGGGNGIDDSTSSSSAKNSSSTGARDISTVLTTPSAAAASRSNLPINIPPNISLIVSAAAPVYVRLKRGANYAFCNGSEPSADAPCEPGALAFDPDGLPGSTNLTSTVELSNYSLEKVGLAGCNFRPLAPAGTVFLIDLWVWDAGKANASVVRYVEIADPCASNGSDAARYELCRDARGSYFCSPMPCALAMALRPPARDPPSLALLPEVAYVEYGTVPPYYLGPCTALLKPNNAAGGGSAVSCSAVAAARAVTANGTQSLVDLTASISVQPISTCTAGADGTGAVCATCTLEQLHMPGRCPPGVYSYQFTVTDGDNTVSRTRTVIVYHRSAVRGLVTPFAPTTNFSAASEAAAAINATVALLAAARPYQVAALLITNATAPYRAAVSYATARLQGPLGVSAGDVAPRGAVAVALAPPAPGSTRDASNITNSSSAAGYAVSFIVQVDIEVFNFLPSPRSAPLLHEAELRSWRQYAAALTSSANFLAQQLAGALGYLGGSSSSSLLPASAIAGLDAMPPAAQPPPEPPSPPPPEPRAPPPLAPPEPASPPPQPPTPPPAPNAPSAAAAVTSGRRRRRLGQEAAPRHSITASQRSTTRAIASNPEDAGAGAWAEHEDYDTLATGGGVEGGEGAKTADADGGQLRTSYSHASSAVGCDERRPELPAHVQTALEALVEELASAEAGGTAEADAAAGLLSMWRRRLAAPAAARTPRHRPARRRHLQQQSAGPAGNASSTAALLSSALNMTSTSTTAYTAAEVPAMGSVDVVLASLAAQAAVVAAQVGAFLGDAGRLSAQLNSTGSGSSTNSSSGGASTSSTPFVSAGALSAAGLNATEDALQQRASVAVTTLLATQAAATDATTNKTDAMSALLDAQLTAAAVQSAALSDTAAQLSDLTAATEAAARRTAYDTVLIEQATGEWEYAWTNCNATLLNEFQPQAALQWRFTIDSFGRATANSAGASGRLLRRQMRLISTSAAAEAVARQPPGGSGPANASSSGGRWRGYVPVATQDVVDVQVPGSPDAPQAPQRDRVLFASQSLHMVGGVLLHATRRVVDELGRCTDGRSVRFKQLNFDCVRHTVGSSAPPLSDAARDRLFASELEPLHPYGVDPVFLPSSALYDSRLSDSAAQYYNTTAGSGEVAATGAPYAFHHRPLQGFADGFPVVLPVELSSARLAELMTYLRDARYLDRYSSRLGVRLLLFSADLRAFGATALTFTWVPDGSIVLRFRFSGLPALTYLRGGPSDSNTSSTSSSSGGAAFKLADEPAVDWQTVVAREALGLWILAALFGLVVAVQAARAAASAFSRDLTLRQKWNRFGNLLLDLLVACLLLASAITLTWYMVSHAATFSARQHYTLYDAIATARARWLLPPKADPATLDGGNSTRTSSSTGGVRYPAAREALQRTAAELNISEPLRAGDPGRYLLPDSAEAAGQMDSVADVMTKAEELSDLWAAYGLMQAVTLILLIARLLSTLSFQGRLGLIVRTLYHAIPTLGHLVLIMAIIGVAFGFYAHLVLGPRNDTMSSVTGALYDTFSLIIGESELLSMASILPPEQELTWGETFAASLVILSQVLLMSFVLVNFFFAILGVTFVKLKRSWGFLHGASVTDDIANVLLPDAAAALARWGSKLTCGRLHHACGRAAPLTNRQLARLVRERALAGCDVRRPERVSLKAITRFLPASPLEARHAGGRSGASSLTQSAAARAAACWAAPAEFYIDKPTLEQMLLACAARPRASTAAAEARRVNGTAAATVDQIQLEEKPAGACSWLRRVVWQQHRNGESGGNGLDMRVRAFLDASRPYRAQSVESAVPAGDEARTIEVAEDAATAVEGPAAGGWTGRGAGRRSQRALLAIAAQGADAGEGERWSNEVVAAVAAARLVAHYGHRIHVWPDAADRGRHSLAPAGAAGADAAVATPEWSRLQQEGCAAGQKGGGGGSDAGRLFGSGSAAGGLGSWGGSGSSRPGSSDSAHTLATHVKTADNNDAAAVSGKGSGGARRDAAAAGGAARGTQPEAGLELQSQQRPQLGRLYGSVRDMADAIETSQIGVYRWQLAAWRQMMDMAEQNAVMIASRTGQPEPLPPMPSQPRVAALAEAIGAAVPAPLLDAGGGLGCAMGTECSTGPTSASSVGSAAAVAAAAHPYAVGGTTPPLQLSIAVPRAASGAAGSNLHGSSRLRRQTDLQATSPAADLSNRRLRPTTAEEAAGGGGSQRKLPPLMFSRLLGGLAAVRSSRAIAPLPSASLDSGVVSADAMLGEARPADLRAQPAGRPAISPPASGPGSGPRSPASMVPDSGIPDDRSASVAAAVAAAWGAERSGSPALPTGWRRPSGLQLQREDSAASSINVSRPVSGSHISVQFNPSRQGSLMSPPSTAGGGDWGTSFGGGGMPSGRHMLSMDGAVASPSGSATAASWRRRTFADTDDDAAASPSAAAMATARLAAMGQRPSRVTMERLLGGSVSVSGVRRRGTAPGDEAPLTEDGAEGEEEEDGGGGGGWQSGIASPRAGSPRTHSAAQWSMPIPEGGLQQMAAAASSSGSRRNSLIGLIASPADRPTTAPVAMPSLGARASTAGHRSRAALRKSRLQEALGMVGGSEAGDGGGKEVDQAGAGVKAPSPQGMMTSNPAFDPVSPR</sequence>
<feature type="compositionally biased region" description="Polar residues" evidence="12">
    <location>
        <begin position="4292"/>
        <end position="4324"/>
    </location>
</feature>
<evidence type="ECO:0000259" key="14">
    <source>
        <dbReference type="Pfam" id="PF08016"/>
    </source>
</evidence>
<organism evidence="15 16">
    <name type="scientific">Chlamydomonas incerta</name>
    <dbReference type="NCBI Taxonomy" id="51695"/>
    <lineage>
        <taxon>Eukaryota</taxon>
        <taxon>Viridiplantae</taxon>
        <taxon>Chlorophyta</taxon>
        <taxon>core chlorophytes</taxon>
        <taxon>Chlorophyceae</taxon>
        <taxon>CS clade</taxon>
        <taxon>Chlamydomonadales</taxon>
        <taxon>Chlamydomonadaceae</taxon>
        <taxon>Chlamydomonas</taxon>
    </lineage>
</organism>
<keyword evidence="10" id="KW-0675">Receptor</keyword>
<feature type="compositionally biased region" description="Low complexity" evidence="12">
    <location>
        <begin position="1966"/>
        <end position="1983"/>
    </location>
</feature>
<dbReference type="PANTHER" id="PTHR27000">
    <property type="entry name" value="LEUCINE-RICH REPEAT RECEPTOR-LIKE PROTEIN KINASE FAMILY PROTEIN-RELATED"/>
    <property type="match status" value="1"/>
</dbReference>